<keyword evidence="2" id="KW-0472">Membrane</keyword>
<dbReference type="InterPro" id="IPR028994">
    <property type="entry name" value="Integrin_alpha_N"/>
</dbReference>
<protein>
    <submittedName>
        <fullName evidence="3">Integrin alpha-PS2</fullName>
    </submittedName>
</protein>
<feature type="compositionally biased region" description="Low complexity" evidence="1">
    <location>
        <begin position="17"/>
        <end position="43"/>
    </location>
</feature>
<gene>
    <name evidence="3" type="primary">if_4</name>
    <name evidence="4" type="synonym">if_1</name>
    <name evidence="3" type="ORF">c0_g1_i4</name>
    <name evidence="4" type="ORF">c0_g1_i5</name>
</gene>
<accession>A0A0K8U9U6</accession>
<sequence length="131" mass="14067">MQLSTTKRQRERHLPPNNTKNNATTSNSSAHACSYSSNNNSSVSSITKLYSSRVPLLLLLVLLLACSSHGYNIDLPSYVTHVREPNTMFGFSIALHKGASGYAQSNSLIVGAPKFDTSSYQQGVVEAGGGF</sequence>
<dbReference type="AlphaFoldDB" id="A0A0K8U9U6"/>
<name>A0A0K8U9U6_BACLA</name>
<dbReference type="EMBL" id="GDHF01008503">
    <property type="protein sequence ID" value="JAI43811.1"/>
    <property type="molecule type" value="Transcribed_RNA"/>
</dbReference>
<evidence type="ECO:0000313" key="3">
    <source>
        <dbReference type="EMBL" id="JAI23120.1"/>
    </source>
</evidence>
<evidence type="ECO:0000256" key="1">
    <source>
        <dbReference type="SAM" id="MobiDB-lite"/>
    </source>
</evidence>
<dbReference type="GO" id="GO:0007229">
    <property type="term" value="P:integrin-mediated signaling pathway"/>
    <property type="evidence" value="ECO:0007669"/>
    <property type="project" value="UniProtKB-KW"/>
</dbReference>
<feature type="region of interest" description="Disordered" evidence="1">
    <location>
        <begin position="1"/>
        <end position="43"/>
    </location>
</feature>
<dbReference type="OrthoDB" id="5317514at2759"/>
<evidence type="ECO:0000313" key="4">
    <source>
        <dbReference type="EMBL" id="JAI43811.1"/>
    </source>
</evidence>
<keyword evidence="3" id="KW-0401">Integrin</keyword>
<feature type="transmembrane region" description="Helical" evidence="2">
    <location>
        <begin position="54"/>
        <end position="71"/>
    </location>
</feature>
<keyword evidence="2" id="KW-0812">Transmembrane</keyword>
<proteinExistence type="predicted"/>
<dbReference type="EMBL" id="GDHF01029194">
    <property type="protein sequence ID" value="JAI23120.1"/>
    <property type="molecule type" value="Transcribed_RNA"/>
</dbReference>
<reference evidence="3" key="1">
    <citation type="submission" date="2015-06" db="EMBL/GenBank/DDBJ databases">
        <authorList>
            <person name="Hoefler B.C."/>
            <person name="Straight P.D."/>
        </authorList>
    </citation>
    <scope>NUCLEOTIDE SEQUENCE</scope>
</reference>
<organism evidence="3">
    <name type="scientific">Bactrocera latifrons</name>
    <name type="common">Malaysian fruit fly</name>
    <name type="synonym">Chaetodacus latifrons</name>
    <dbReference type="NCBI Taxonomy" id="174628"/>
    <lineage>
        <taxon>Eukaryota</taxon>
        <taxon>Metazoa</taxon>
        <taxon>Ecdysozoa</taxon>
        <taxon>Arthropoda</taxon>
        <taxon>Hexapoda</taxon>
        <taxon>Insecta</taxon>
        <taxon>Pterygota</taxon>
        <taxon>Neoptera</taxon>
        <taxon>Endopterygota</taxon>
        <taxon>Diptera</taxon>
        <taxon>Brachycera</taxon>
        <taxon>Muscomorpha</taxon>
        <taxon>Tephritoidea</taxon>
        <taxon>Tephritidae</taxon>
        <taxon>Bactrocera</taxon>
        <taxon>Bactrocera</taxon>
    </lineage>
</organism>
<keyword evidence="2" id="KW-1133">Transmembrane helix</keyword>
<evidence type="ECO:0000256" key="2">
    <source>
        <dbReference type="SAM" id="Phobius"/>
    </source>
</evidence>
<dbReference type="Gene3D" id="2.130.10.130">
    <property type="entry name" value="Integrin alpha, N-terminal"/>
    <property type="match status" value="1"/>
</dbReference>